<keyword evidence="3" id="KW-1185">Reference proteome</keyword>
<name>A0ABX0GVX0_9ACTN</name>
<dbReference type="Pfam" id="PF11338">
    <property type="entry name" value="DUF3140"/>
    <property type="match status" value="1"/>
</dbReference>
<reference evidence="2 3" key="1">
    <citation type="submission" date="2020-03" db="EMBL/GenBank/DDBJ databases">
        <title>Two novel Motilibacter sp.</title>
        <authorList>
            <person name="Liu S."/>
        </authorList>
    </citation>
    <scope>NUCLEOTIDE SEQUENCE [LARGE SCALE GENOMIC DNA]</scope>
    <source>
        <strain evidence="2 3">E257</strain>
    </source>
</reference>
<comment type="caution">
    <text evidence="2">The sequence shown here is derived from an EMBL/GenBank/DDBJ whole genome shotgun (WGS) entry which is preliminary data.</text>
</comment>
<sequence>MDRGQDLDALWGEFHSVVTMTSRELQEFLRADASSEEAEPMPGLQPETGSAQDGVATGAADTSPAAAMGTMAVDDLGPGEQAALQDDHLGEAVASVLAKRKTDLTETDLDVMRAVIDRVRAAYPEGDFTHNTIDLRDDALRRTLMSVGHDPLRVH</sequence>
<protein>
    <submittedName>
        <fullName evidence="2">DUF3140 domain-containing protein</fullName>
    </submittedName>
</protein>
<gene>
    <name evidence="2" type="ORF">G9H71_08260</name>
</gene>
<evidence type="ECO:0000313" key="3">
    <source>
        <dbReference type="Proteomes" id="UP000800981"/>
    </source>
</evidence>
<dbReference type="RefSeq" id="WP_166280663.1">
    <property type="nucleotide sequence ID" value="NZ_JAANNP010000003.1"/>
</dbReference>
<proteinExistence type="predicted"/>
<organism evidence="2 3">
    <name type="scientific">Motilibacter deserti</name>
    <dbReference type="NCBI Taxonomy" id="2714956"/>
    <lineage>
        <taxon>Bacteria</taxon>
        <taxon>Bacillati</taxon>
        <taxon>Actinomycetota</taxon>
        <taxon>Actinomycetes</taxon>
        <taxon>Motilibacterales</taxon>
        <taxon>Motilibacteraceae</taxon>
        <taxon>Motilibacter</taxon>
    </lineage>
</organism>
<dbReference type="InterPro" id="IPR021487">
    <property type="entry name" value="DUF3140"/>
</dbReference>
<dbReference type="Proteomes" id="UP000800981">
    <property type="component" value="Unassembled WGS sequence"/>
</dbReference>
<dbReference type="EMBL" id="JAANNP010000003">
    <property type="protein sequence ID" value="NHC13772.1"/>
    <property type="molecule type" value="Genomic_DNA"/>
</dbReference>
<evidence type="ECO:0000313" key="2">
    <source>
        <dbReference type="EMBL" id="NHC13772.1"/>
    </source>
</evidence>
<feature type="region of interest" description="Disordered" evidence="1">
    <location>
        <begin position="32"/>
        <end position="63"/>
    </location>
</feature>
<accession>A0ABX0GVX0</accession>
<evidence type="ECO:0000256" key="1">
    <source>
        <dbReference type="SAM" id="MobiDB-lite"/>
    </source>
</evidence>